<dbReference type="Gene3D" id="1.10.10.10">
    <property type="entry name" value="Winged helix-like DNA-binding domain superfamily/Winged helix DNA-binding domain"/>
    <property type="match status" value="1"/>
</dbReference>
<dbReference type="GO" id="GO:0006313">
    <property type="term" value="P:DNA transposition"/>
    <property type="evidence" value="ECO:0007669"/>
    <property type="project" value="InterPro"/>
</dbReference>
<dbReference type="AlphaFoldDB" id="A0A4R9M0I3"/>
<dbReference type="GO" id="GO:0004803">
    <property type="term" value="F:transposase activity"/>
    <property type="evidence" value="ECO:0007669"/>
    <property type="project" value="InterPro"/>
</dbReference>
<dbReference type="GO" id="GO:0043565">
    <property type="term" value="F:sequence-specific DNA binding"/>
    <property type="evidence" value="ECO:0007669"/>
    <property type="project" value="InterPro"/>
</dbReference>
<comment type="similarity">
    <text evidence="1">Belongs to the transposase 8 family.</text>
</comment>
<evidence type="ECO:0000256" key="1">
    <source>
        <dbReference type="ARBA" id="ARBA00009964"/>
    </source>
</evidence>
<comment type="caution">
    <text evidence="2">The sequence shown here is derived from an EMBL/GenBank/DDBJ whole genome shotgun (WGS) entry which is preliminary data.</text>
</comment>
<evidence type="ECO:0000313" key="2">
    <source>
        <dbReference type="EMBL" id="TGN19167.1"/>
    </source>
</evidence>
<sequence length="101" mass="11826">MNTTSSREPIHVITSVQRRRRWSSKEKEAIVRETLEPGNSVSLVARKYNIAPSQLFQWRRFMENGASKGIENEEELVPQSEVKKLEQRIKSLERMLGRKTE</sequence>
<dbReference type="PANTHER" id="PTHR37936:SF3">
    <property type="entry name" value="TRANSPOSASE INSC FOR INSERTION ELEMENT IS2A-RELATED"/>
    <property type="match status" value="1"/>
</dbReference>
<dbReference type="Proteomes" id="UP000298058">
    <property type="component" value="Unassembled WGS sequence"/>
</dbReference>
<dbReference type="EMBL" id="RQHW01000034">
    <property type="protein sequence ID" value="TGN19167.1"/>
    <property type="molecule type" value="Genomic_DNA"/>
</dbReference>
<accession>A0A4R9M0I3</accession>
<dbReference type="Pfam" id="PF01527">
    <property type="entry name" value="HTH_Tnp_1"/>
    <property type="match status" value="1"/>
</dbReference>
<keyword evidence="3" id="KW-1185">Reference proteome</keyword>
<name>A0A4R9M0I3_9LEPT</name>
<dbReference type="InterPro" id="IPR002514">
    <property type="entry name" value="Transposase_8"/>
</dbReference>
<protein>
    <submittedName>
        <fullName evidence="2">IS3 family transposase</fullName>
    </submittedName>
</protein>
<gene>
    <name evidence="2" type="ORF">EHS15_10430</name>
</gene>
<reference evidence="2" key="1">
    <citation type="journal article" date="2019" name="PLoS Negl. Trop. Dis.">
        <title>Revisiting the worldwide diversity of Leptospira species in the environment.</title>
        <authorList>
            <person name="Vincent A.T."/>
            <person name="Schiettekatte O."/>
            <person name="Bourhy P."/>
            <person name="Veyrier F.J."/>
            <person name="Picardeau M."/>
        </authorList>
    </citation>
    <scope>NUCLEOTIDE SEQUENCE [LARGE SCALE GENOMIC DNA]</scope>
    <source>
        <strain evidence="2">201300427</strain>
    </source>
</reference>
<organism evidence="2 3">
    <name type="scientific">Leptospira idonii</name>
    <dbReference type="NCBI Taxonomy" id="1193500"/>
    <lineage>
        <taxon>Bacteria</taxon>
        <taxon>Pseudomonadati</taxon>
        <taxon>Spirochaetota</taxon>
        <taxon>Spirochaetia</taxon>
        <taxon>Leptospirales</taxon>
        <taxon>Leptospiraceae</taxon>
        <taxon>Leptospira</taxon>
    </lineage>
</organism>
<dbReference type="InterPro" id="IPR010921">
    <property type="entry name" value="Trp_repressor/repl_initiator"/>
</dbReference>
<feature type="non-terminal residue" evidence="2">
    <location>
        <position position="101"/>
    </location>
</feature>
<evidence type="ECO:0000313" key="3">
    <source>
        <dbReference type="Proteomes" id="UP000298058"/>
    </source>
</evidence>
<dbReference type="RefSeq" id="WP_167884207.1">
    <property type="nucleotide sequence ID" value="NZ_RQHW01000034.1"/>
</dbReference>
<dbReference type="PANTHER" id="PTHR37936">
    <property type="entry name" value="TRANSPOSASE INSC FOR INSERTION ELEMENT IS2A-RELATED"/>
    <property type="match status" value="1"/>
</dbReference>
<proteinExistence type="inferred from homology"/>
<dbReference type="InterPro" id="IPR036388">
    <property type="entry name" value="WH-like_DNA-bd_sf"/>
</dbReference>
<dbReference type="SUPFAM" id="SSF48295">
    <property type="entry name" value="TrpR-like"/>
    <property type="match status" value="1"/>
</dbReference>